<accession>A0ABT8IWL7</accession>
<dbReference type="CDD" id="cd08547">
    <property type="entry name" value="Type_II_cohesin"/>
    <property type="match status" value="1"/>
</dbReference>
<dbReference type="RefSeq" id="WP_301217150.1">
    <property type="nucleotide sequence ID" value="NZ_JAROCB010000002.1"/>
</dbReference>
<feature type="compositionally biased region" description="Polar residues" evidence="1">
    <location>
        <begin position="190"/>
        <end position="203"/>
    </location>
</feature>
<keyword evidence="2" id="KW-1133">Transmembrane helix</keyword>
<keyword evidence="6" id="KW-1185">Reference proteome</keyword>
<name>A0ABT8IWL7_9MICO</name>
<evidence type="ECO:0000256" key="1">
    <source>
        <dbReference type="SAM" id="MobiDB-lite"/>
    </source>
</evidence>
<feature type="domain" description="Cohesin" evidence="4">
    <location>
        <begin position="40"/>
        <end position="166"/>
    </location>
</feature>
<dbReference type="InterPro" id="IPR008965">
    <property type="entry name" value="CBM2/CBM3_carb-bd_dom_sf"/>
</dbReference>
<sequence>MHHRTRRLSRLLPLALAAVIGAGVAVGTAAPASAAPTSGTVTVTAPATVADGATFDATVTLAAATDVYAYEATFSFDPAIVSYVAGSATAPAGGFDTVTASGGTVDVIHTRLGSSPALAGTVAFTLQFTAEAPGATAIAVSSLRLIDAANVSATTTNVAASPSITVTGASSGTPGGSTPTTGTAGDPGSVTSSGSDSARGSLASTGQNVDLAPWVGGAVLLVLLGAAAVVLTAVRRRRAGGAR</sequence>
<feature type="compositionally biased region" description="Low complexity" evidence="1">
    <location>
        <begin position="164"/>
        <end position="189"/>
    </location>
</feature>
<organism evidence="5 6">
    <name type="scientific">Leifsonia virtsii</name>
    <dbReference type="NCBI Taxonomy" id="3035915"/>
    <lineage>
        <taxon>Bacteria</taxon>
        <taxon>Bacillati</taxon>
        <taxon>Actinomycetota</taxon>
        <taxon>Actinomycetes</taxon>
        <taxon>Micrococcales</taxon>
        <taxon>Microbacteriaceae</taxon>
        <taxon>Leifsonia</taxon>
    </lineage>
</organism>
<dbReference type="Gene3D" id="2.60.40.680">
    <property type="match status" value="1"/>
</dbReference>
<dbReference type="SUPFAM" id="SSF49384">
    <property type="entry name" value="Carbohydrate-binding domain"/>
    <property type="match status" value="1"/>
</dbReference>
<dbReference type="Proteomes" id="UP001174210">
    <property type="component" value="Unassembled WGS sequence"/>
</dbReference>
<keyword evidence="3" id="KW-0732">Signal</keyword>
<feature type="transmembrane region" description="Helical" evidence="2">
    <location>
        <begin position="211"/>
        <end position="234"/>
    </location>
</feature>
<dbReference type="InterPro" id="IPR002102">
    <property type="entry name" value="Cohesin_dom"/>
</dbReference>
<dbReference type="Pfam" id="PF00963">
    <property type="entry name" value="Cohesin"/>
    <property type="match status" value="1"/>
</dbReference>
<proteinExistence type="predicted"/>
<keyword evidence="2" id="KW-0812">Transmembrane</keyword>
<reference evidence="5" key="1">
    <citation type="submission" date="2023-03" db="EMBL/GenBank/DDBJ databases">
        <title>MT1 and MT2 Draft Genomes of Novel Species.</title>
        <authorList>
            <person name="Venkateswaran K."/>
        </authorList>
    </citation>
    <scope>NUCLEOTIDE SEQUENCE</scope>
    <source>
        <strain evidence="5">F6_8S_P_1A</strain>
    </source>
</reference>
<feature type="signal peptide" evidence="3">
    <location>
        <begin position="1"/>
        <end position="34"/>
    </location>
</feature>
<gene>
    <name evidence="5" type="ORF">P5G59_06550</name>
</gene>
<dbReference type="EMBL" id="JAROCB010000002">
    <property type="protein sequence ID" value="MDN4596791.1"/>
    <property type="molecule type" value="Genomic_DNA"/>
</dbReference>
<protein>
    <submittedName>
        <fullName evidence="5">Cohesin domain-containing protein</fullName>
    </submittedName>
</protein>
<keyword evidence="2" id="KW-0472">Membrane</keyword>
<evidence type="ECO:0000256" key="3">
    <source>
        <dbReference type="SAM" id="SignalP"/>
    </source>
</evidence>
<evidence type="ECO:0000313" key="5">
    <source>
        <dbReference type="EMBL" id="MDN4596791.1"/>
    </source>
</evidence>
<evidence type="ECO:0000313" key="6">
    <source>
        <dbReference type="Proteomes" id="UP001174210"/>
    </source>
</evidence>
<comment type="caution">
    <text evidence="5">The sequence shown here is derived from an EMBL/GenBank/DDBJ whole genome shotgun (WGS) entry which is preliminary data.</text>
</comment>
<feature type="chain" id="PRO_5045290226" evidence="3">
    <location>
        <begin position="35"/>
        <end position="243"/>
    </location>
</feature>
<evidence type="ECO:0000256" key="2">
    <source>
        <dbReference type="SAM" id="Phobius"/>
    </source>
</evidence>
<evidence type="ECO:0000259" key="4">
    <source>
        <dbReference type="Pfam" id="PF00963"/>
    </source>
</evidence>
<feature type="region of interest" description="Disordered" evidence="1">
    <location>
        <begin position="164"/>
        <end position="203"/>
    </location>
</feature>